<keyword evidence="2" id="KW-0813">Transport</keyword>
<dbReference type="InterPro" id="IPR050721">
    <property type="entry name" value="Trk_Ktr_HKT_K-transport"/>
</dbReference>
<feature type="transmembrane region" description="Helical" evidence="9">
    <location>
        <begin position="135"/>
        <end position="155"/>
    </location>
</feature>
<feature type="region of interest" description="Disordered" evidence="8">
    <location>
        <begin position="392"/>
        <end position="422"/>
    </location>
</feature>
<evidence type="ECO:0000256" key="8">
    <source>
        <dbReference type="SAM" id="MobiDB-lite"/>
    </source>
</evidence>
<evidence type="ECO:0000256" key="9">
    <source>
        <dbReference type="SAM" id="Phobius"/>
    </source>
</evidence>
<evidence type="ECO:0000256" key="5">
    <source>
        <dbReference type="ARBA" id="ARBA00023065"/>
    </source>
</evidence>
<sequence length="422" mass="44679">MYRRDWRTIRATIWLVTVVSVLSFAVGVINIASQDVIFFGEYIPESAQRLAGFTGAMTGFLMLMSALGLRKGLRAAWYSTMLLLPVTAVQGVVQSGAITLPMVGVSVPVSLPLVALSLVSMPLVAINRKRFDDQWAISTTQLAALSALIGAQIYGTVGTYALREEFPAVNTLLDAFYFTLVTASTVGYGDISAATQIGRLFSLSVLVIGVASFGVAAGTLLGPAIEARFAAALGQMTEAQLSMLENHIIVMGYGELTEPILDELEDSKIPFIVITPNSEKASALRNRDINVLTADPSDETPLHDAGIERAIGVVAATNNDAEDALAILTARELNPDVRIVAAATDRQNSAKLRRAGADTVISPAVIGGHLLVQSALGQQGVESVADQIVGTRGEEVEEMAEEVEDLGEETDGDEAAKSDDGQ</sequence>
<keyword evidence="6 9" id="KW-0472">Membrane</keyword>
<accession>A0A4D6HFX7</accession>
<dbReference type="PRINTS" id="PR01333">
    <property type="entry name" value="2POREKCHANEL"/>
</dbReference>
<evidence type="ECO:0000259" key="10">
    <source>
        <dbReference type="PROSITE" id="PS51201"/>
    </source>
</evidence>
<dbReference type="GeneID" id="39848742"/>
<dbReference type="PANTHER" id="PTHR43833">
    <property type="entry name" value="POTASSIUM CHANNEL PROTEIN 2-RELATED-RELATED"/>
    <property type="match status" value="1"/>
</dbReference>
<dbReference type="STRING" id="1457250.GCA_000755225_00338"/>
<comment type="subcellular location">
    <subcellularLocation>
        <location evidence="1">Cell membrane</location>
        <topology evidence="1">Multi-pass membrane protein</topology>
    </subcellularLocation>
</comment>
<dbReference type="OrthoDB" id="56871at2157"/>
<gene>
    <name evidence="11" type="ORF">DV733_12740</name>
</gene>
<evidence type="ECO:0000256" key="1">
    <source>
        <dbReference type="ARBA" id="ARBA00004651"/>
    </source>
</evidence>
<dbReference type="InterPro" id="IPR036291">
    <property type="entry name" value="NAD(P)-bd_dom_sf"/>
</dbReference>
<organism evidence="11 12">
    <name type="scientific">Halapricum salinum</name>
    <dbReference type="NCBI Taxonomy" id="1457250"/>
    <lineage>
        <taxon>Archaea</taxon>
        <taxon>Methanobacteriati</taxon>
        <taxon>Methanobacteriota</taxon>
        <taxon>Stenosarchaea group</taxon>
        <taxon>Halobacteria</taxon>
        <taxon>Halobacteriales</taxon>
        <taxon>Haloarculaceae</taxon>
        <taxon>Halapricum</taxon>
    </lineage>
</organism>
<dbReference type="PANTHER" id="PTHR43833:SF9">
    <property type="entry name" value="POTASSIUM CHANNEL PROTEIN YUGO-RELATED"/>
    <property type="match status" value="1"/>
</dbReference>
<dbReference type="InterPro" id="IPR003148">
    <property type="entry name" value="RCK_N"/>
</dbReference>
<feature type="transmembrane region" description="Helical" evidence="9">
    <location>
        <begin position="81"/>
        <end position="103"/>
    </location>
</feature>
<keyword evidence="12" id="KW-1185">Reference proteome</keyword>
<feature type="transmembrane region" description="Helical" evidence="9">
    <location>
        <begin position="51"/>
        <end position="69"/>
    </location>
</feature>
<evidence type="ECO:0000256" key="4">
    <source>
        <dbReference type="ARBA" id="ARBA00022989"/>
    </source>
</evidence>
<dbReference type="Pfam" id="PF02254">
    <property type="entry name" value="TrkA_N"/>
    <property type="match status" value="1"/>
</dbReference>
<keyword evidence="5" id="KW-0406">Ion transport</keyword>
<dbReference type="SUPFAM" id="SSF81324">
    <property type="entry name" value="Voltage-gated potassium channels"/>
    <property type="match status" value="1"/>
</dbReference>
<dbReference type="Gene3D" id="1.10.287.70">
    <property type="match status" value="1"/>
</dbReference>
<dbReference type="Pfam" id="PF07885">
    <property type="entry name" value="Ion_trans_2"/>
    <property type="match status" value="1"/>
</dbReference>
<protein>
    <submittedName>
        <fullName evidence="11">Potassium channel protein</fullName>
    </submittedName>
</protein>
<dbReference type="PROSITE" id="PS51201">
    <property type="entry name" value="RCK_N"/>
    <property type="match status" value="1"/>
</dbReference>
<dbReference type="AlphaFoldDB" id="A0A4D6HFX7"/>
<dbReference type="KEGG" id="hsn:DV733_12740"/>
<dbReference type="EMBL" id="CP031310">
    <property type="protein sequence ID" value="QCC52038.1"/>
    <property type="molecule type" value="Genomic_DNA"/>
</dbReference>
<feature type="transmembrane region" description="Helical" evidence="9">
    <location>
        <begin position="175"/>
        <end position="193"/>
    </location>
</feature>
<keyword evidence="3 9" id="KW-0812">Transmembrane</keyword>
<dbReference type="GO" id="GO:0005267">
    <property type="term" value="F:potassium channel activity"/>
    <property type="evidence" value="ECO:0007669"/>
    <property type="project" value="InterPro"/>
</dbReference>
<evidence type="ECO:0000256" key="2">
    <source>
        <dbReference type="ARBA" id="ARBA00022448"/>
    </source>
</evidence>
<dbReference type="RefSeq" id="WP_079979469.1">
    <property type="nucleotide sequence ID" value="NZ_CP031310.1"/>
</dbReference>
<dbReference type="Gene3D" id="3.40.50.720">
    <property type="entry name" value="NAD(P)-binding Rossmann-like Domain"/>
    <property type="match status" value="1"/>
</dbReference>
<feature type="transmembrane region" description="Helical" evidence="9">
    <location>
        <begin position="109"/>
        <end position="126"/>
    </location>
</feature>
<dbReference type="InterPro" id="IPR003280">
    <property type="entry name" value="2pore_dom_K_chnl"/>
</dbReference>
<dbReference type="SUPFAM" id="SSF51735">
    <property type="entry name" value="NAD(P)-binding Rossmann-fold domains"/>
    <property type="match status" value="1"/>
</dbReference>
<evidence type="ECO:0000256" key="7">
    <source>
        <dbReference type="ARBA" id="ARBA00023303"/>
    </source>
</evidence>
<evidence type="ECO:0000313" key="11">
    <source>
        <dbReference type="EMBL" id="QCC52038.1"/>
    </source>
</evidence>
<name>A0A4D6HFX7_9EURY</name>
<dbReference type="GO" id="GO:0005886">
    <property type="term" value="C:plasma membrane"/>
    <property type="evidence" value="ECO:0007669"/>
    <property type="project" value="UniProtKB-SubCell"/>
</dbReference>
<evidence type="ECO:0000256" key="3">
    <source>
        <dbReference type="ARBA" id="ARBA00022692"/>
    </source>
</evidence>
<feature type="transmembrane region" description="Helical" evidence="9">
    <location>
        <begin position="200"/>
        <end position="221"/>
    </location>
</feature>
<reference evidence="11 12" key="1">
    <citation type="journal article" date="2019" name="Nat. Commun.">
        <title>A new type of DNA phosphorothioation-based antiviral system in archaea.</title>
        <authorList>
            <person name="Xiong L."/>
            <person name="Liu S."/>
            <person name="Chen S."/>
            <person name="Xiao Y."/>
            <person name="Zhu B."/>
            <person name="Gao Y."/>
            <person name="Zhang Y."/>
            <person name="Chen B."/>
            <person name="Luo J."/>
            <person name="Deng Z."/>
            <person name="Chen X."/>
            <person name="Wang L."/>
            <person name="Chen S."/>
        </authorList>
    </citation>
    <scope>NUCLEOTIDE SEQUENCE [LARGE SCALE GENOMIC DNA]</scope>
    <source>
        <strain evidence="11 12">CBA1105</strain>
    </source>
</reference>
<evidence type="ECO:0000313" key="12">
    <source>
        <dbReference type="Proteomes" id="UP000296706"/>
    </source>
</evidence>
<dbReference type="Proteomes" id="UP000296706">
    <property type="component" value="Chromosome"/>
</dbReference>
<dbReference type="InterPro" id="IPR013099">
    <property type="entry name" value="K_chnl_dom"/>
</dbReference>
<feature type="transmembrane region" description="Helical" evidence="9">
    <location>
        <begin position="12"/>
        <end position="31"/>
    </location>
</feature>
<evidence type="ECO:0000256" key="6">
    <source>
        <dbReference type="ARBA" id="ARBA00023136"/>
    </source>
</evidence>
<proteinExistence type="predicted"/>
<keyword evidence="4 9" id="KW-1133">Transmembrane helix</keyword>
<feature type="compositionally biased region" description="Acidic residues" evidence="8">
    <location>
        <begin position="395"/>
        <end position="413"/>
    </location>
</feature>
<keyword evidence="7 11" id="KW-0407">Ion channel</keyword>
<feature type="domain" description="RCK N-terminal" evidence="10">
    <location>
        <begin position="245"/>
        <end position="362"/>
    </location>
</feature>